<proteinExistence type="predicted"/>
<dbReference type="CDD" id="cd02440">
    <property type="entry name" value="AdoMet_MTases"/>
    <property type="match status" value="1"/>
</dbReference>
<dbReference type="NCBIfam" id="TIGR00095">
    <property type="entry name" value="16S rRNA (guanine(966)-N(2))-methyltransferase RsmD"/>
    <property type="match status" value="1"/>
</dbReference>
<dbReference type="PANTHER" id="PTHR43542">
    <property type="entry name" value="METHYLTRANSFERASE"/>
    <property type="match status" value="1"/>
</dbReference>
<dbReference type="EC" id="2.1.1.171" evidence="3"/>
<evidence type="ECO:0000313" key="4">
    <source>
        <dbReference type="Proteomes" id="UP000700908"/>
    </source>
</evidence>
<dbReference type="InterPro" id="IPR002052">
    <property type="entry name" value="DNA_methylase_N6_adenine_CS"/>
</dbReference>
<dbReference type="Gene3D" id="3.40.50.150">
    <property type="entry name" value="Vaccinia Virus protein VP39"/>
    <property type="match status" value="1"/>
</dbReference>
<keyword evidence="1 3" id="KW-0489">Methyltransferase</keyword>
<keyword evidence="4" id="KW-1185">Reference proteome</keyword>
<evidence type="ECO:0000256" key="2">
    <source>
        <dbReference type="ARBA" id="ARBA00022679"/>
    </source>
</evidence>
<comment type="caution">
    <text evidence="3">The sequence shown here is derived from an EMBL/GenBank/DDBJ whole genome shotgun (WGS) entry which is preliminary data.</text>
</comment>
<reference evidence="3 4" key="1">
    <citation type="submission" date="2021-08" db="EMBL/GenBank/DDBJ databases">
        <title>Collinsella faecalis sp. nov. isolated from swine faeces.</title>
        <authorList>
            <person name="Oh B.S."/>
            <person name="Lee J.H."/>
        </authorList>
    </citation>
    <scope>NUCLEOTIDE SEQUENCE [LARGE SCALE GENOMIC DNA]</scope>
    <source>
        <strain evidence="3 4">AGMB00827</strain>
    </source>
</reference>
<dbReference type="InterPro" id="IPR029063">
    <property type="entry name" value="SAM-dependent_MTases_sf"/>
</dbReference>
<protein>
    <submittedName>
        <fullName evidence="3">16S rRNA (Guanine(966)-N(2))-methyltransferase RsmD</fullName>
        <ecNumber evidence="3">2.1.1.171</ecNumber>
    </submittedName>
</protein>
<gene>
    <name evidence="3" type="primary">rsmD</name>
    <name evidence="3" type="ORF">K6V98_00345</name>
</gene>
<dbReference type="EMBL" id="JAIMFO010000004">
    <property type="protein sequence ID" value="MBY4796820.1"/>
    <property type="molecule type" value="Genomic_DNA"/>
</dbReference>
<dbReference type="SUPFAM" id="SSF53335">
    <property type="entry name" value="S-adenosyl-L-methionine-dependent methyltransferases"/>
    <property type="match status" value="1"/>
</dbReference>
<accession>A0ABS7MK97</accession>
<dbReference type="InterPro" id="IPR004398">
    <property type="entry name" value="RNA_MeTrfase_RsmD"/>
</dbReference>
<dbReference type="PIRSF" id="PIRSF004553">
    <property type="entry name" value="CHP00095"/>
    <property type="match status" value="1"/>
</dbReference>
<name>A0ABS7MK97_9ACTN</name>
<dbReference type="RefSeq" id="WP_222198548.1">
    <property type="nucleotide sequence ID" value="NZ_JAIMFO010000004.1"/>
</dbReference>
<evidence type="ECO:0000313" key="3">
    <source>
        <dbReference type="EMBL" id="MBY4796820.1"/>
    </source>
</evidence>
<sequence length="203" mass="21453">MRVVGGLWRGRKIGEPRGKEVVRPTTDRVREAMASIVASALPSGIEGIRVLDAFAGSGALGIEMLSRGASSCVFCDINRSSAALIRANLTSLGADRNSYTILTTDAPGAAERGSLPSPAYDLVLLDPPYVLGTEPVVRVLSALAAHDLLVDGALALVERGMATAAAEVVGFERIREKRYGSTAVDVFRYHAHALPHESTVERG</sequence>
<dbReference type="PANTHER" id="PTHR43542:SF1">
    <property type="entry name" value="METHYLTRANSFERASE"/>
    <property type="match status" value="1"/>
</dbReference>
<evidence type="ECO:0000256" key="1">
    <source>
        <dbReference type="ARBA" id="ARBA00022603"/>
    </source>
</evidence>
<dbReference type="GO" id="GO:0052913">
    <property type="term" value="F:16S rRNA (guanine(966)-N(2))-methyltransferase activity"/>
    <property type="evidence" value="ECO:0007669"/>
    <property type="project" value="UniProtKB-EC"/>
</dbReference>
<keyword evidence="2 3" id="KW-0808">Transferase</keyword>
<dbReference type="Proteomes" id="UP000700908">
    <property type="component" value="Unassembled WGS sequence"/>
</dbReference>
<dbReference type="Pfam" id="PF03602">
    <property type="entry name" value="Cons_hypoth95"/>
    <property type="match status" value="1"/>
</dbReference>
<dbReference type="PROSITE" id="PS00092">
    <property type="entry name" value="N6_MTASE"/>
    <property type="match status" value="1"/>
</dbReference>
<organism evidence="3 4">
    <name type="scientific">Collinsella ureilytica</name>
    <dbReference type="NCBI Taxonomy" id="2869515"/>
    <lineage>
        <taxon>Bacteria</taxon>
        <taxon>Bacillati</taxon>
        <taxon>Actinomycetota</taxon>
        <taxon>Coriobacteriia</taxon>
        <taxon>Coriobacteriales</taxon>
        <taxon>Coriobacteriaceae</taxon>
        <taxon>Collinsella</taxon>
    </lineage>
</organism>